<name>G5JJ28_9STAP</name>
<evidence type="ECO:0000313" key="1">
    <source>
        <dbReference type="EMBL" id="EHJ07799.1"/>
    </source>
</evidence>
<dbReference type="AlphaFoldDB" id="G5JJ28"/>
<dbReference type="Proteomes" id="UP000005413">
    <property type="component" value="Unassembled WGS sequence"/>
</dbReference>
<reference evidence="1 2" key="1">
    <citation type="journal article" date="2012" name="BMC Genomics">
        <title>Comparative genomic analysis of the genus Staphylococcus including Staphylococcus aureus and its newly described sister species Staphylococcus simiae.</title>
        <authorList>
            <person name="Suzuki H."/>
            <person name="Lefebure T."/>
            <person name="Pavinski Bitar P."/>
            <person name="Stanhope M.J."/>
        </authorList>
    </citation>
    <scope>NUCLEOTIDE SEQUENCE [LARGE SCALE GENOMIC DNA]</scope>
    <source>
        <strain evidence="1 2">CCM 7213</strain>
    </source>
</reference>
<organism evidence="1 2">
    <name type="scientific">Staphylococcus simiae CCM 7213 = CCUG 51256</name>
    <dbReference type="NCBI Taxonomy" id="911238"/>
    <lineage>
        <taxon>Bacteria</taxon>
        <taxon>Bacillati</taxon>
        <taxon>Bacillota</taxon>
        <taxon>Bacilli</taxon>
        <taxon>Bacillales</taxon>
        <taxon>Staphylococcaceae</taxon>
        <taxon>Staphylococcus</taxon>
    </lineage>
</organism>
<accession>G5JJ28</accession>
<dbReference type="EMBL" id="AEUN01000431">
    <property type="protein sequence ID" value="EHJ07799.1"/>
    <property type="molecule type" value="Genomic_DNA"/>
</dbReference>
<protein>
    <submittedName>
        <fullName evidence="1">Uncharacterized protein</fullName>
    </submittedName>
</protein>
<evidence type="ECO:0000313" key="2">
    <source>
        <dbReference type="Proteomes" id="UP000005413"/>
    </source>
</evidence>
<comment type="caution">
    <text evidence="1">The sequence shown here is derived from an EMBL/GenBank/DDBJ whole genome shotgun (WGS) entry which is preliminary data.</text>
</comment>
<proteinExistence type="predicted"/>
<sequence>PAFLVETVSQFLCVGSLPQESRLQINFRFKIIHFLFISLKK</sequence>
<keyword evidence="2" id="KW-1185">Reference proteome</keyword>
<gene>
    <name evidence="1" type="ORF">SS7213T_07383</name>
</gene>
<feature type="non-terminal residue" evidence="1">
    <location>
        <position position="1"/>
    </location>
</feature>